<organism evidence="1 2">
    <name type="scientific">Belliella buryatensis</name>
    <dbReference type="NCBI Taxonomy" id="1500549"/>
    <lineage>
        <taxon>Bacteria</taxon>
        <taxon>Pseudomonadati</taxon>
        <taxon>Bacteroidota</taxon>
        <taxon>Cytophagia</taxon>
        <taxon>Cytophagales</taxon>
        <taxon>Cyclobacteriaceae</taxon>
        <taxon>Belliella</taxon>
    </lineage>
</organism>
<evidence type="ECO:0000313" key="1">
    <source>
        <dbReference type="EMBL" id="SNS28230.1"/>
    </source>
</evidence>
<name>A0A239D7C5_9BACT</name>
<reference evidence="2" key="1">
    <citation type="submission" date="2017-06" db="EMBL/GenBank/DDBJ databases">
        <authorList>
            <person name="Varghese N."/>
            <person name="Submissions S."/>
        </authorList>
    </citation>
    <scope>NUCLEOTIDE SEQUENCE [LARGE SCALE GENOMIC DNA]</scope>
    <source>
        <strain evidence="2">5C</strain>
    </source>
</reference>
<protein>
    <submittedName>
        <fullName evidence="1">Uncharacterized protein</fullName>
    </submittedName>
</protein>
<dbReference type="Proteomes" id="UP000198480">
    <property type="component" value="Unassembled WGS sequence"/>
</dbReference>
<dbReference type="EMBL" id="FZOK01000006">
    <property type="protein sequence ID" value="SNS28230.1"/>
    <property type="molecule type" value="Genomic_DNA"/>
</dbReference>
<evidence type="ECO:0000313" key="2">
    <source>
        <dbReference type="Proteomes" id="UP000198480"/>
    </source>
</evidence>
<proteinExistence type="predicted"/>
<dbReference type="AlphaFoldDB" id="A0A239D7C5"/>
<keyword evidence="2" id="KW-1185">Reference proteome</keyword>
<sequence>MIIRNDTSNSIKRKNQADNRRLMTVDRRQQLSFRYESNKIWLLV</sequence>
<accession>A0A239D7C5</accession>
<gene>
    <name evidence="1" type="ORF">SAMN06295967_106159</name>
</gene>